<keyword evidence="1" id="KW-1133">Transmembrane helix</keyword>
<proteinExistence type="predicted"/>
<feature type="transmembrane region" description="Helical" evidence="1">
    <location>
        <begin position="31"/>
        <end position="49"/>
    </location>
</feature>
<accession>A0A915IJW4</accession>
<keyword evidence="2" id="KW-1185">Reference proteome</keyword>
<dbReference type="Proteomes" id="UP000887565">
    <property type="component" value="Unplaced"/>
</dbReference>
<keyword evidence="1" id="KW-0472">Membrane</keyword>
<name>A0A915IJW4_ROMCU</name>
<keyword evidence="1" id="KW-0812">Transmembrane</keyword>
<evidence type="ECO:0000313" key="2">
    <source>
        <dbReference type="Proteomes" id="UP000887565"/>
    </source>
</evidence>
<sequence length="73" mass="8661">MDGMPATVDNPKVIPRFVSSAWFQHINNGSYVSDTFLLLSGFLLCFWFMKQTHDMREIMSLNFWARFYAKRFT</sequence>
<protein>
    <submittedName>
        <fullName evidence="3">Uncharacterized protein</fullName>
    </submittedName>
</protein>
<organism evidence="2 3">
    <name type="scientific">Romanomermis culicivorax</name>
    <name type="common">Nematode worm</name>
    <dbReference type="NCBI Taxonomy" id="13658"/>
    <lineage>
        <taxon>Eukaryota</taxon>
        <taxon>Metazoa</taxon>
        <taxon>Ecdysozoa</taxon>
        <taxon>Nematoda</taxon>
        <taxon>Enoplea</taxon>
        <taxon>Dorylaimia</taxon>
        <taxon>Mermithida</taxon>
        <taxon>Mermithoidea</taxon>
        <taxon>Mermithidae</taxon>
        <taxon>Romanomermis</taxon>
    </lineage>
</organism>
<dbReference type="AlphaFoldDB" id="A0A915IJW4"/>
<evidence type="ECO:0000313" key="3">
    <source>
        <dbReference type="WBParaSite" id="nRc.2.0.1.t14154-RA"/>
    </source>
</evidence>
<evidence type="ECO:0000256" key="1">
    <source>
        <dbReference type="SAM" id="Phobius"/>
    </source>
</evidence>
<dbReference type="WBParaSite" id="nRc.2.0.1.t14154-RA">
    <property type="protein sequence ID" value="nRc.2.0.1.t14154-RA"/>
    <property type="gene ID" value="nRc.2.0.1.g14154"/>
</dbReference>
<reference evidence="3" key="1">
    <citation type="submission" date="2022-11" db="UniProtKB">
        <authorList>
            <consortium name="WormBaseParasite"/>
        </authorList>
    </citation>
    <scope>IDENTIFICATION</scope>
</reference>